<accession>A0ABQ1RNM8</accession>
<dbReference type="SUPFAM" id="SSF56235">
    <property type="entry name" value="N-terminal nucleophile aminohydrolases (Ntn hydrolases)"/>
    <property type="match status" value="1"/>
</dbReference>
<keyword evidence="3" id="KW-0378">Hydrolase</keyword>
<dbReference type="Gene3D" id="2.30.120.10">
    <property type="match status" value="1"/>
</dbReference>
<keyword evidence="2 6" id="KW-0732">Signal</keyword>
<dbReference type="InterPro" id="IPR043146">
    <property type="entry name" value="Penicillin_amidase_N_B-knob"/>
</dbReference>
<feature type="region of interest" description="Disordered" evidence="5">
    <location>
        <begin position="27"/>
        <end position="66"/>
    </location>
</feature>
<evidence type="ECO:0000256" key="2">
    <source>
        <dbReference type="ARBA" id="ARBA00022729"/>
    </source>
</evidence>
<evidence type="ECO:0000256" key="1">
    <source>
        <dbReference type="ARBA" id="ARBA00006586"/>
    </source>
</evidence>
<dbReference type="InterPro" id="IPR029055">
    <property type="entry name" value="Ntn_hydrolases_N"/>
</dbReference>
<keyword evidence="8" id="KW-1185">Reference proteome</keyword>
<dbReference type="InterPro" id="IPR023343">
    <property type="entry name" value="Penicillin_amidase_dom1"/>
</dbReference>
<reference evidence="8" key="1">
    <citation type="journal article" date="2019" name="Int. J. Syst. Evol. Microbiol.">
        <title>The Global Catalogue of Microorganisms (GCM) 10K type strain sequencing project: providing services to taxonomists for standard genome sequencing and annotation.</title>
        <authorList>
            <consortium name="The Broad Institute Genomics Platform"/>
            <consortium name="The Broad Institute Genome Sequencing Center for Infectious Disease"/>
            <person name="Wu L."/>
            <person name="Ma J."/>
        </authorList>
    </citation>
    <scope>NUCLEOTIDE SEQUENCE [LARGE SCALE GENOMIC DNA]</scope>
    <source>
        <strain evidence="8">CGMCC 1.12923</strain>
    </source>
</reference>
<evidence type="ECO:0000256" key="4">
    <source>
        <dbReference type="ARBA" id="ARBA00023145"/>
    </source>
</evidence>
<dbReference type="Gene3D" id="1.10.1400.10">
    <property type="match status" value="1"/>
</dbReference>
<evidence type="ECO:0000256" key="5">
    <source>
        <dbReference type="SAM" id="MobiDB-lite"/>
    </source>
</evidence>
<dbReference type="RefSeq" id="WP_099035893.1">
    <property type="nucleotide sequence ID" value="NZ_BMGJ01000015.1"/>
</dbReference>
<feature type="signal peptide" evidence="6">
    <location>
        <begin position="1"/>
        <end position="26"/>
    </location>
</feature>
<proteinExistence type="inferred from homology"/>
<comment type="caution">
    <text evidence="7">The sequence shown here is derived from an EMBL/GenBank/DDBJ whole genome shotgun (WGS) entry which is preliminary data.</text>
</comment>
<feature type="chain" id="PRO_5046143956" evidence="6">
    <location>
        <begin position="27"/>
        <end position="851"/>
    </location>
</feature>
<evidence type="ECO:0000313" key="8">
    <source>
        <dbReference type="Proteomes" id="UP000614272"/>
    </source>
</evidence>
<dbReference type="Gene3D" id="1.10.439.10">
    <property type="entry name" value="Penicillin Amidohydrolase, domain 1"/>
    <property type="match status" value="1"/>
</dbReference>
<dbReference type="InterPro" id="IPR043147">
    <property type="entry name" value="Penicillin_amidase_A-knob"/>
</dbReference>
<protein>
    <submittedName>
        <fullName evidence="7">Peptidase S45</fullName>
    </submittedName>
</protein>
<evidence type="ECO:0000256" key="6">
    <source>
        <dbReference type="SAM" id="SignalP"/>
    </source>
</evidence>
<dbReference type="InterPro" id="IPR002692">
    <property type="entry name" value="S45"/>
</dbReference>
<sequence>MSAQTLTGFRYSILSLALLGLSGCLGSDSSELPTPTPPPTGSPAPAPEPEPLPPQPELSTFSPEGEPVSASITWTDYGVPYVKADNLEGLGYGVGFAFANDNICILADQVIKFNSQRSRFFGPHTPGTEDNANLINDFGFLTLGIRENAEQNYDQLTEQTRALLEGYARGYNEYLTTTGVNNIDPGCAGQPWVQPISAMDLLTYAQGVALLPGASNFVGAMFIAAPPGQGFAPVPAAAGQLPQSMKFDVQLDGIPDANPTEAGSNGWAIGKDLTASGQGMLLANPHFPHTGNQRFWQFGTEIPGQLKVVGGSLSGMPGIVNIGFNEDVAWTHTFSTADHFILHRLSLNPQDASGISYMLDGEAVEMTSKTLQVEVAIAPGVTTTLEKNSYYSEFGPVIVVPGALPWGTDFTGQKVAFAINDANLPNFDVFDHWLGLNRARNIEEYKEVFRQRTGIVFNNAMATDKEGNVFYIDGSSVPNLSVDAVEAWSQDVFYQSFSQEAGLTIVPGDSSLYLTEGTMEYDRAPKLQRTDFVQNSNNSYWLTNPAEPITDVPLLYGTTNTQQTLRSRMGQKMLAEGGSDNGLFTLSDLRDALTNNRNYLGEAVLEPLLSACTARGDEGVSVQGQTVSIAPACDALSLWDGQMNLNSAGAMMFREFATEFDSNPQWQVPFSPQDPLNTPRDINTNDKVLQQLATAMLRIQNAGLALDATLGEIQFVERSLPDGSPSGIRLPWAGANNVEGGFNVFRSNMANDGLILPRHTYPQLPGSQLSEQGYHITYGSSWKFVMQFTEQGPEAEGILTYSQSRSLFSDHYSDQTQLYSQQPQLRPIYYHNEDIQANSIKTLELDSSQGD</sequence>
<dbReference type="CDD" id="cd01936">
    <property type="entry name" value="Ntn_CA"/>
    <property type="match status" value="1"/>
</dbReference>
<dbReference type="EMBL" id="BMGJ01000015">
    <property type="protein sequence ID" value="GGD74301.1"/>
    <property type="molecule type" value="Genomic_DNA"/>
</dbReference>
<dbReference type="PANTHER" id="PTHR34218">
    <property type="entry name" value="PEPTIDASE S45 PENICILLIN AMIDASE"/>
    <property type="match status" value="1"/>
</dbReference>
<keyword evidence="4" id="KW-0865">Zymogen</keyword>
<name>A0ABQ1RNM8_9ALTE</name>
<gene>
    <name evidence="7" type="primary">aaiD</name>
    <name evidence="7" type="ORF">GCM10011357_31670</name>
</gene>
<evidence type="ECO:0000256" key="3">
    <source>
        <dbReference type="ARBA" id="ARBA00022801"/>
    </source>
</evidence>
<organism evidence="7 8">
    <name type="scientific">Lacimicrobium alkaliphilum</name>
    <dbReference type="NCBI Taxonomy" id="1526571"/>
    <lineage>
        <taxon>Bacteria</taxon>
        <taxon>Pseudomonadati</taxon>
        <taxon>Pseudomonadota</taxon>
        <taxon>Gammaproteobacteria</taxon>
        <taxon>Alteromonadales</taxon>
        <taxon>Alteromonadaceae</taxon>
        <taxon>Lacimicrobium</taxon>
    </lineage>
</organism>
<feature type="compositionally biased region" description="Pro residues" evidence="5">
    <location>
        <begin position="34"/>
        <end position="56"/>
    </location>
</feature>
<dbReference type="Proteomes" id="UP000614272">
    <property type="component" value="Unassembled WGS sequence"/>
</dbReference>
<dbReference type="Pfam" id="PF01804">
    <property type="entry name" value="Penicil_amidase"/>
    <property type="match status" value="1"/>
</dbReference>
<dbReference type="Gene3D" id="3.60.20.10">
    <property type="entry name" value="Glutamine Phosphoribosylpyrophosphate, subunit 1, domain 1"/>
    <property type="match status" value="1"/>
</dbReference>
<dbReference type="PANTHER" id="PTHR34218:SF3">
    <property type="entry name" value="ACYL-HOMOSERINE LACTONE ACYLASE PVDQ"/>
    <property type="match status" value="1"/>
</dbReference>
<evidence type="ECO:0000313" key="7">
    <source>
        <dbReference type="EMBL" id="GGD74301.1"/>
    </source>
</evidence>
<comment type="similarity">
    <text evidence="1">Belongs to the peptidase S45 family.</text>
</comment>